<keyword evidence="12" id="KW-1185">Reference proteome</keyword>
<keyword evidence="5 9" id="KW-0812">Transmembrane</keyword>
<dbReference type="AlphaFoldDB" id="A0A318DA51"/>
<dbReference type="RefSeq" id="WP_110200596.1">
    <property type="nucleotide sequence ID" value="NZ_QICH01000001.1"/>
</dbReference>
<proteinExistence type="inferred from homology"/>
<evidence type="ECO:0000256" key="4">
    <source>
        <dbReference type="ARBA" id="ARBA00022679"/>
    </source>
</evidence>
<comment type="catalytic activity">
    <reaction evidence="9">
        <text>N-terminal S-1,2-diacyl-sn-glyceryl-L-cysteinyl-[lipoprotein] + a glycerophospholipid = N-acyl-S-1,2-diacyl-sn-glyceryl-L-cysteinyl-[lipoprotein] + a 2-acyl-sn-glycero-3-phospholipid + H(+)</text>
        <dbReference type="Rhea" id="RHEA:48228"/>
        <dbReference type="Rhea" id="RHEA-COMP:14681"/>
        <dbReference type="Rhea" id="RHEA-COMP:14684"/>
        <dbReference type="ChEBI" id="CHEBI:15378"/>
        <dbReference type="ChEBI" id="CHEBI:136912"/>
        <dbReference type="ChEBI" id="CHEBI:140656"/>
        <dbReference type="ChEBI" id="CHEBI:140657"/>
        <dbReference type="ChEBI" id="CHEBI:140660"/>
        <dbReference type="EC" id="2.3.1.269"/>
    </reaction>
</comment>
<evidence type="ECO:0000259" key="10">
    <source>
        <dbReference type="PROSITE" id="PS50263"/>
    </source>
</evidence>
<evidence type="ECO:0000256" key="1">
    <source>
        <dbReference type="ARBA" id="ARBA00004651"/>
    </source>
</evidence>
<dbReference type="GO" id="GO:0016410">
    <property type="term" value="F:N-acyltransferase activity"/>
    <property type="evidence" value="ECO:0007669"/>
    <property type="project" value="UniProtKB-UniRule"/>
</dbReference>
<evidence type="ECO:0000256" key="5">
    <source>
        <dbReference type="ARBA" id="ARBA00022692"/>
    </source>
</evidence>
<feature type="transmembrane region" description="Helical" evidence="9">
    <location>
        <begin position="484"/>
        <end position="507"/>
    </location>
</feature>
<comment type="caution">
    <text evidence="11">The sequence shown here is derived from an EMBL/GenBank/DDBJ whole genome shotgun (WGS) entry which is preliminary data.</text>
</comment>
<feature type="transmembrane region" description="Helical" evidence="9">
    <location>
        <begin position="61"/>
        <end position="79"/>
    </location>
</feature>
<reference evidence="11 12" key="1">
    <citation type="submission" date="2018-05" db="EMBL/GenBank/DDBJ databases">
        <title>Kangiella spongicola genome sequence.</title>
        <authorList>
            <person name="Maclea K.S."/>
            <person name="Goen A.E."/>
            <person name="Kelley C."/>
            <person name="Underriner A."/>
            <person name="Silverwood T."/>
            <person name="Trachtenberg A.M."/>
        </authorList>
    </citation>
    <scope>NUCLEOTIDE SEQUENCE [LARGE SCALE GENOMIC DNA]</scope>
    <source>
        <strain evidence="11 12">ATCC BAA-2076</strain>
    </source>
</reference>
<dbReference type="InterPro" id="IPR036526">
    <property type="entry name" value="C-N_Hydrolase_sf"/>
</dbReference>
<comment type="subcellular location">
    <subcellularLocation>
        <location evidence="1 9">Cell membrane</location>
        <topology evidence="1 9">Multi-pass membrane protein</topology>
    </subcellularLocation>
</comment>
<keyword evidence="11" id="KW-0449">Lipoprotein</keyword>
<dbReference type="PROSITE" id="PS50263">
    <property type="entry name" value="CN_HYDROLASE"/>
    <property type="match status" value="1"/>
</dbReference>
<sequence>MTQKFASPNGWLAFFIALIAGAVYPLAFAPLNWWPLALVSIGAFWWLLTDKTPKQAFRLGWGYGFGVFIAGVSWVYVSINTFGNAAPWLAVTLTIVFAMILALFYSILGWVMQKLFSKYSLVSRVLLFSVFWIGLDIARGSGFVSFPWLYAGYSQTEALMQGLAGFLGVHGVTLFVVILSCLLSEVVATKGYAQLRRFLIPILTVLLIPFMATLYMFSKAPSKEQTLTIALVQPNVDQHIKWNSEYFNQIMYGLFEQTDAYWGADLVVWPEGGIPAFENRVPGLMSELEGKAKESGSTFITGIPMHEPDNRKIYYSGVRLLGEDSQHYHKQQLVPFGEYIPFTELLRGAIDFFNLPMSSFTPGSPEQAPLRTEKAALVPAICYEIAFSGLIQGLGKQSQDQFTAILTISNDTWFGDSWGPLQHFQIAQMRAIETGLPVIRGTNNGLTAVIASNGRVMQQIPRFERKVLAGAFVLDNKPTWFLQYGYWTLLVLVIGLLGVAFGLRGVYREQ</sequence>
<organism evidence="11 12">
    <name type="scientific">Kangiella spongicola</name>
    <dbReference type="NCBI Taxonomy" id="796379"/>
    <lineage>
        <taxon>Bacteria</taxon>
        <taxon>Pseudomonadati</taxon>
        <taxon>Pseudomonadota</taxon>
        <taxon>Gammaproteobacteria</taxon>
        <taxon>Kangiellales</taxon>
        <taxon>Kangiellaceae</taxon>
        <taxon>Kangiella</taxon>
    </lineage>
</organism>
<dbReference type="OrthoDB" id="9804277at2"/>
<protein>
    <recommendedName>
        <fullName evidence="9">Apolipoprotein N-acyltransferase</fullName>
        <shortName evidence="9">ALP N-acyltransferase</shortName>
        <ecNumber evidence="9">2.3.1.269</ecNumber>
    </recommendedName>
</protein>
<dbReference type="Proteomes" id="UP000247689">
    <property type="component" value="Unassembled WGS sequence"/>
</dbReference>
<dbReference type="Pfam" id="PF00795">
    <property type="entry name" value="CN_hydrolase"/>
    <property type="match status" value="1"/>
</dbReference>
<comment type="pathway">
    <text evidence="9">Protein modification; lipoprotein biosynthesis (N-acyl transfer).</text>
</comment>
<feature type="domain" description="CN hydrolase" evidence="10">
    <location>
        <begin position="232"/>
        <end position="474"/>
    </location>
</feature>
<evidence type="ECO:0000256" key="7">
    <source>
        <dbReference type="ARBA" id="ARBA00023136"/>
    </source>
</evidence>
<dbReference type="NCBIfam" id="TIGR00546">
    <property type="entry name" value="lnt"/>
    <property type="match status" value="1"/>
</dbReference>
<keyword evidence="7 9" id="KW-0472">Membrane</keyword>
<comment type="function">
    <text evidence="9">Catalyzes the phospholipid dependent N-acylation of the N-terminal cysteine of apolipoprotein, the last step in lipoprotein maturation.</text>
</comment>
<dbReference type="EC" id="2.3.1.269" evidence="9"/>
<dbReference type="Gene3D" id="3.60.110.10">
    <property type="entry name" value="Carbon-nitrogen hydrolase"/>
    <property type="match status" value="1"/>
</dbReference>
<evidence type="ECO:0000256" key="9">
    <source>
        <dbReference type="HAMAP-Rule" id="MF_01148"/>
    </source>
</evidence>
<keyword evidence="8 9" id="KW-0012">Acyltransferase</keyword>
<accession>A0A318DA51</accession>
<dbReference type="PANTHER" id="PTHR38686:SF1">
    <property type="entry name" value="APOLIPOPROTEIN N-ACYLTRANSFERASE"/>
    <property type="match status" value="1"/>
</dbReference>
<dbReference type="Pfam" id="PF20154">
    <property type="entry name" value="LNT_N"/>
    <property type="match status" value="1"/>
</dbReference>
<gene>
    <name evidence="9 11" type="primary">lnt</name>
    <name evidence="11" type="ORF">DL796_05260</name>
</gene>
<feature type="transmembrane region" description="Helical" evidence="9">
    <location>
        <begin position="125"/>
        <end position="151"/>
    </location>
</feature>
<dbReference type="InterPro" id="IPR045378">
    <property type="entry name" value="LNT_N"/>
</dbReference>
<keyword evidence="6 9" id="KW-1133">Transmembrane helix</keyword>
<dbReference type="GO" id="GO:0005886">
    <property type="term" value="C:plasma membrane"/>
    <property type="evidence" value="ECO:0007669"/>
    <property type="project" value="UniProtKB-SubCell"/>
</dbReference>
<dbReference type="InterPro" id="IPR003010">
    <property type="entry name" value="C-N_Hydrolase"/>
</dbReference>
<feature type="transmembrane region" description="Helical" evidence="9">
    <location>
        <begin position="85"/>
        <end position="113"/>
    </location>
</feature>
<evidence type="ECO:0000313" key="12">
    <source>
        <dbReference type="Proteomes" id="UP000247689"/>
    </source>
</evidence>
<feature type="transmembrane region" description="Helical" evidence="9">
    <location>
        <begin position="9"/>
        <end position="27"/>
    </location>
</feature>
<comment type="similarity">
    <text evidence="2 9">Belongs to the CN hydrolase family. Apolipoprotein N-acyltransferase subfamily.</text>
</comment>
<evidence type="ECO:0000256" key="6">
    <source>
        <dbReference type="ARBA" id="ARBA00022989"/>
    </source>
</evidence>
<dbReference type="EMBL" id="QICH01000001">
    <property type="protein sequence ID" value="PXF64548.1"/>
    <property type="molecule type" value="Genomic_DNA"/>
</dbReference>
<dbReference type="SUPFAM" id="SSF56317">
    <property type="entry name" value="Carbon-nitrogen hydrolase"/>
    <property type="match status" value="1"/>
</dbReference>
<evidence type="ECO:0000256" key="8">
    <source>
        <dbReference type="ARBA" id="ARBA00023315"/>
    </source>
</evidence>
<dbReference type="InterPro" id="IPR004563">
    <property type="entry name" value="Apolipo_AcylTrfase"/>
</dbReference>
<feature type="transmembrane region" description="Helical" evidence="9">
    <location>
        <begin position="163"/>
        <end position="186"/>
    </location>
</feature>
<name>A0A318DA51_9GAMM</name>
<dbReference type="PANTHER" id="PTHR38686">
    <property type="entry name" value="APOLIPOPROTEIN N-ACYLTRANSFERASE"/>
    <property type="match status" value="1"/>
</dbReference>
<keyword evidence="4 9" id="KW-0808">Transferase</keyword>
<dbReference type="GO" id="GO:0042158">
    <property type="term" value="P:lipoprotein biosynthetic process"/>
    <property type="evidence" value="ECO:0007669"/>
    <property type="project" value="UniProtKB-UniRule"/>
</dbReference>
<dbReference type="HAMAP" id="MF_01148">
    <property type="entry name" value="Lnt"/>
    <property type="match status" value="1"/>
</dbReference>
<feature type="transmembrane region" description="Helical" evidence="9">
    <location>
        <begin position="198"/>
        <end position="217"/>
    </location>
</feature>
<evidence type="ECO:0000256" key="3">
    <source>
        <dbReference type="ARBA" id="ARBA00022475"/>
    </source>
</evidence>
<evidence type="ECO:0000313" key="11">
    <source>
        <dbReference type="EMBL" id="PXF64548.1"/>
    </source>
</evidence>
<keyword evidence="3 9" id="KW-1003">Cell membrane</keyword>
<evidence type="ECO:0000256" key="2">
    <source>
        <dbReference type="ARBA" id="ARBA00010065"/>
    </source>
</evidence>
<dbReference type="CDD" id="cd07571">
    <property type="entry name" value="ALP_N-acyl_transferase"/>
    <property type="match status" value="1"/>
</dbReference>
<feature type="transmembrane region" description="Helical" evidence="9">
    <location>
        <begin position="33"/>
        <end position="49"/>
    </location>
</feature>
<dbReference type="UniPathway" id="UPA00666"/>